<reference evidence="2" key="2">
    <citation type="submission" date="2025-08" db="UniProtKB">
        <authorList>
            <consortium name="Ensembl"/>
        </authorList>
    </citation>
    <scope>IDENTIFICATION</scope>
</reference>
<dbReference type="Ensembl" id="ENSSFOT00015047695.1">
    <property type="protein sequence ID" value="ENSSFOP00015058194.1"/>
    <property type="gene ID" value="ENSSFOG00015032036.1"/>
</dbReference>
<dbReference type="Proteomes" id="UP000694397">
    <property type="component" value="Chromosome 8"/>
</dbReference>
<organism evidence="2 3">
    <name type="scientific">Scleropages formosus</name>
    <name type="common">Asian bonytongue</name>
    <name type="synonym">Osteoglossum formosum</name>
    <dbReference type="NCBI Taxonomy" id="113540"/>
    <lineage>
        <taxon>Eukaryota</taxon>
        <taxon>Metazoa</taxon>
        <taxon>Chordata</taxon>
        <taxon>Craniata</taxon>
        <taxon>Vertebrata</taxon>
        <taxon>Euteleostomi</taxon>
        <taxon>Actinopterygii</taxon>
        <taxon>Neopterygii</taxon>
        <taxon>Teleostei</taxon>
        <taxon>Osteoglossocephala</taxon>
        <taxon>Osteoglossomorpha</taxon>
        <taxon>Osteoglossiformes</taxon>
        <taxon>Osteoglossidae</taxon>
        <taxon>Scleropages</taxon>
    </lineage>
</organism>
<keyword evidence="3" id="KW-1185">Reference proteome</keyword>
<evidence type="ECO:0000313" key="2">
    <source>
        <dbReference type="Ensembl" id="ENSSFOP00015058194.1"/>
    </source>
</evidence>
<reference evidence="2" key="3">
    <citation type="submission" date="2025-09" db="UniProtKB">
        <authorList>
            <consortium name="Ensembl"/>
        </authorList>
    </citation>
    <scope>IDENTIFICATION</scope>
</reference>
<reference evidence="2 3" key="1">
    <citation type="submission" date="2019-04" db="EMBL/GenBank/DDBJ databases">
        <authorList>
            <consortium name="Wellcome Sanger Institute Data Sharing"/>
        </authorList>
    </citation>
    <scope>NUCLEOTIDE SEQUENCE [LARGE SCALE GENOMIC DNA]</scope>
</reference>
<accession>A0A8C9VK10</accession>
<sequence>LRQEFLASLISLQLVDVFHQDTLVLEHIALHLQVEAVVPGDGGRGISSQSQRSGSHLSPSSPSSQDPHASHPGDLLRKPADAYFLVPGPIQQPCGQRPHPLTDAHVATLAPCQCVFAAAGAGMHRYGLPDDQAIFHQFADLLAWGVTETEGGAVREISTTVAGRN</sequence>
<evidence type="ECO:0000256" key="1">
    <source>
        <dbReference type="SAM" id="MobiDB-lite"/>
    </source>
</evidence>
<dbReference type="GeneTree" id="ENSGT01050000245058"/>
<protein>
    <submittedName>
        <fullName evidence="2">Uncharacterized protein</fullName>
    </submittedName>
</protein>
<name>A0A8C9VK10_SCLFO</name>
<evidence type="ECO:0000313" key="3">
    <source>
        <dbReference type="Proteomes" id="UP000694397"/>
    </source>
</evidence>
<feature type="compositionally biased region" description="Low complexity" evidence="1">
    <location>
        <begin position="47"/>
        <end position="67"/>
    </location>
</feature>
<dbReference type="AlphaFoldDB" id="A0A8C9VK10"/>
<proteinExistence type="predicted"/>
<feature type="region of interest" description="Disordered" evidence="1">
    <location>
        <begin position="41"/>
        <end position="73"/>
    </location>
</feature>